<reference evidence="3" key="1">
    <citation type="submission" date="2009-07" db="EMBL/GenBank/DDBJ databases">
        <title>Complete genome sequence of Zobellia galactanivorans Dsij.</title>
        <authorList>
            <consortium name="Genoscope - CEA"/>
        </authorList>
    </citation>
    <scope>NUCLEOTIDE SEQUENCE [LARGE SCALE GENOMIC DNA]</scope>
    <source>
        <strain evidence="3">DSM 12802 / CCUG 47099 / CIP 106680 / NCIMB 13871 / Dsij</strain>
    </source>
</reference>
<organism evidence="2 3">
    <name type="scientific">Zobellia galactanivorans (strain DSM 12802 / CCUG 47099 / CIP 106680 / NCIMB 13871 / Dsij)</name>
    <dbReference type="NCBI Taxonomy" id="63186"/>
    <lineage>
        <taxon>Bacteria</taxon>
        <taxon>Pseudomonadati</taxon>
        <taxon>Bacteroidota</taxon>
        <taxon>Flavobacteriia</taxon>
        <taxon>Flavobacteriales</taxon>
        <taxon>Flavobacteriaceae</taxon>
        <taxon>Zobellia</taxon>
    </lineage>
</organism>
<keyword evidence="1" id="KW-1133">Transmembrane helix</keyword>
<reference evidence="2 3" key="2">
    <citation type="journal article" date="2012" name="Environ. Microbiol.">
        <title>Characterization of the first alginolytic operons in a marine bacterium: from their emergence in marine Flavobacteriia to their independent transfers to marine Proteobacteria and human gut Bacteroides.</title>
        <authorList>
            <person name="Thomas F."/>
            <person name="Barbeyron T."/>
            <person name="Tonon T."/>
            <person name="Genicot S."/>
            <person name="Czjzek M."/>
            <person name="Michel G."/>
        </authorList>
    </citation>
    <scope>NUCLEOTIDE SEQUENCE [LARGE SCALE GENOMIC DNA]</scope>
    <source>
        <strain evidence="3">DSM 12802 / CCUG 47099 / CIP 106680 / NCIMB 13871 / Dsij</strain>
    </source>
</reference>
<dbReference type="HOGENOM" id="CLU_151876_0_0_10"/>
<dbReference type="Pfam" id="PF20365">
    <property type="entry name" value="DUF6660"/>
    <property type="match status" value="1"/>
</dbReference>
<dbReference type="KEGG" id="zga:ZOBELLIA_782"/>
<name>G0L203_ZOBGA</name>
<dbReference type="EMBL" id="FP476056">
    <property type="protein sequence ID" value="CAZ94848.1"/>
    <property type="molecule type" value="Genomic_DNA"/>
</dbReference>
<dbReference type="AlphaFoldDB" id="G0L203"/>
<evidence type="ECO:0000313" key="2">
    <source>
        <dbReference type="EMBL" id="CAZ94848.1"/>
    </source>
</evidence>
<proteinExistence type="predicted"/>
<accession>G0L203</accession>
<dbReference type="Proteomes" id="UP000008898">
    <property type="component" value="Chromosome"/>
</dbReference>
<sequence>MNASGNNHRSKSFYLCFVKLLTFILSFYFLALNVVPCSDMEPLADGQVSVVADSGDGYGHALNDLCSPFCHCHCCHTHTVSFEIFSFEPFQPSIPQEELAHFDSLGKDISLDLLQPPKV</sequence>
<keyword evidence="1" id="KW-0812">Transmembrane</keyword>
<gene>
    <name evidence="2" type="ordered locus">zobellia_782</name>
</gene>
<keyword evidence="3" id="KW-1185">Reference proteome</keyword>
<dbReference type="STRING" id="63186.ZOBELLIA_782"/>
<evidence type="ECO:0000256" key="1">
    <source>
        <dbReference type="SAM" id="Phobius"/>
    </source>
</evidence>
<evidence type="ECO:0000313" key="3">
    <source>
        <dbReference type="Proteomes" id="UP000008898"/>
    </source>
</evidence>
<keyword evidence="1" id="KW-0472">Membrane</keyword>
<dbReference type="InterPro" id="IPR046601">
    <property type="entry name" value="DUF6660"/>
</dbReference>
<protein>
    <submittedName>
        <fullName evidence="2">Conserved hypothetical membrane protein</fullName>
    </submittedName>
</protein>
<feature type="transmembrane region" description="Helical" evidence="1">
    <location>
        <begin position="12"/>
        <end position="31"/>
    </location>
</feature>